<proteinExistence type="predicted"/>
<organism evidence="1">
    <name type="scientific">Tanacetum cinerariifolium</name>
    <name type="common">Dalmatian daisy</name>
    <name type="synonym">Chrysanthemum cinerariifolium</name>
    <dbReference type="NCBI Taxonomy" id="118510"/>
    <lineage>
        <taxon>Eukaryota</taxon>
        <taxon>Viridiplantae</taxon>
        <taxon>Streptophyta</taxon>
        <taxon>Embryophyta</taxon>
        <taxon>Tracheophyta</taxon>
        <taxon>Spermatophyta</taxon>
        <taxon>Magnoliopsida</taxon>
        <taxon>eudicotyledons</taxon>
        <taxon>Gunneridae</taxon>
        <taxon>Pentapetalae</taxon>
        <taxon>asterids</taxon>
        <taxon>campanulids</taxon>
        <taxon>Asterales</taxon>
        <taxon>Asteraceae</taxon>
        <taxon>Asteroideae</taxon>
        <taxon>Anthemideae</taxon>
        <taxon>Anthemidinae</taxon>
        <taxon>Tanacetum</taxon>
    </lineage>
</organism>
<accession>A0A699VM18</accession>
<dbReference type="EMBL" id="BKCJ011456475">
    <property type="protein sequence ID" value="GFD35259.1"/>
    <property type="molecule type" value="Genomic_DNA"/>
</dbReference>
<dbReference type="AlphaFoldDB" id="A0A699VM18"/>
<reference evidence="1" key="1">
    <citation type="journal article" date="2019" name="Sci. Rep.">
        <title>Draft genome of Tanacetum cinerariifolium, the natural source of mosquito coil.</title>
        <authorList>
            <person name="Yamashiro T."/>
            <person name="Shiraishi A."/>
            <person name="Satake H."/>
            <person name="Nakayama K."/>
        </authorList>
    </citation>
    <scope>NUCLEOTIDE SEQUENCE</scope>
</reference>
<sequence length="118" mass="13869">MEDYMVERAGVQVEEPIALQLLLFDIFKGIDTDLNFDRFVGWSALLLQDFSNLDQNLADTKEVFAYLSEAKALERWDLDPDKSRTTGLKRYFTFWDQLARVYRELKKRLKADHLAYPG</sequence>
<evidence type="ECO:0000313" key="1">
    <source>
        <dbReference type="EMBL" id="GFD35259.1"/>
    </source>
</evidence>
<protein>
    <submittedName>
        <fullName evidence="1">Uncharacterized protein</fullName>
    </submittedName>
</protein>
<gene>
    <name evidence="1" type="ORF">Tci_907228</name>
</gene>
<name>A0A699VM18_TANCI</name>
<comment type="caution">
    <text evidence="1">The sequence shown here is derived from an EMBL/GenBank/DDBJ whole genome shotgun (WGS) entry which is preliminary data.</text>
</comment>
<feature type="non-terminal residue" evidence="1">
    <location>
        <position position="118"/>
    </location>
</feature>